<evidence type="ECO:0000259" key="15">
    <source>
        <dbReference type="PROSITE" id="PS51192"/>
    </source>
</evidence>
<dbReference type="Pfam" id="PF00271">
    <property type="entry name" value="Helicase_C"/>
    <property type="match status" value="1"/>
</dbReference>
<dbReference type="InterPro" id="IPR000629">
    <property type="entry name" value="RNA-helicase_DEAD-box_CS"/>
</dbReference>
<comment type="similarity">
    <text evidence="2">Belongs to the DEAD box helicase family. DDX5/DBP2 subfamily.</text>
</comment>
<evidence type="ECO:0000256" key="12">
    <source>
        <dbReference type="PROSITE-ProRule" id="PRU00552"/>
    </source>
</evidence>
<dbReference type="CDD" id="cd18787">
    <property type="entry name" value="SF2_C_DEAD"/>
    <property type="match status" value="1"/>
</dbReference>
<feature type="compositionally biased region" description="Basic and acidic residues" evidence="14">
    <location>
        <begin position="115"/>
        <end position="127"/>
    </location>
</feature>
<dbReference type="InterPro" id="IPR044742">
    <property type="entry name" value="DEAD/DEAH_RhlB"/>
</dbReference>
<evidence type="ECO:0000256" key="2">
    <source>
        <dbReference type="ARBA" id="ARBA00009334"/>
    </source>
</evidence>
<evidence type="ECO:0000256" key="11">
    <source>
        <dbReference type="ARBA" id="ARBA00037449"/>
    </source>
</evidence>
<dbReference type="InterPro" id="IPR014014">
    <property type="entry name" value="RNA_helicase_DEAD_Q_motif"/>
</dbReference>
<keyword evidence="4" id="KW-0690">Ribosome biogenesis</keyword>
<evidence type="ECO:0000256" key="13">
    <source>
        <dbReference type="RuleBase" id="RU000492"/>
    </source>
</evidence>
<evidence type="ECO:0000256" key="1">
    <source>
        <dbReference type="ARBA" id="ARBA00004604"/>
    </source>
</evidence>
<dbReference type="PROSITE" id="PS51192">
    <property type="entry name" value="HELICASE_ATP_BIND_1"/>
    <property type="match status" value="1"/>
</dbReference>
<dbReference type="GO" id="GO:0016787">
    <property type="term" value="F:hydrolase activity"/>
    <property type="evidence" value="ECO:0007669"/>
    <property type="project" value="UniProtKB-KW"/>
</dbReference>
<evidence type="ECO:0000256" key="3">
    <source>
        <dbReference type="ARBA" id="ARBA00012552"/>
    </source>
</evidence>
<name>A0A7S0A5N3_9DINO</name>
<dbReference type="SUPFAM" id="SSF52540">
    <property type="entry name" value="P-loop containing nucleoside triphosphate hydrolases"/>
    <property type="match status" value="1"/>
</dbReference>
<gene>
    <name evidence="18" type="ORF">PBAH0796_LOCUS9035</name>
</gene>
<keyword evidence="8 13" id="KW-0347">Helicase</keyword>
<feature type="region of interest" description="Disordered" evidence="14">
    <location>
        <begin position="1"/>
        <end position="30"/>
    </location>
</feature>
<dbReference type="PROSITE" id="PS00039">
    <property type="entry name" value="DEAD_ATP_HELICASE"/>
    <property type="match status" value="1"/>
</dbReference>
<dbReference type="InterPro" id="IPR014001">
    <property type="entry name" value="Helicase_ATP-bd"/>
</dbReference>
<dbReference type="SMART" id="SM00487">
    <property type="entry name" value="DEXDc"/>
    <property type="match status" value="1"/>
</dbReference>
<dbReference type="CDD" id="cd00268">
    <property type="entry name" value="DEADc"/>
    <property type="match status" value="1"/>
</dbReference>
<organism evidence="18">
    <name type="scientific">Pyrodinium bahamense</name>
    <dbReference type="NCBI Taxonomy" id="73915"/>
    <lineage>
        <taxon>Eukaryota</taxon>
        <taxon>Sar</taxon>
        <taxon>Alveolata</taxon>
        <taxon>Dinophyceae</taxon>
        <taxon>Gonyaulacales</taxon>
        <taxon>Pyrocystaceae</taxon>
        <taxon>Pyrodinium</taxon>
    </lineage>
</organism>
<dbReference type="GO" id="GO:0003724">
    <property type="term" value="F:RNA helicase activity"/>
    <property type="evidence" value="ECO:0007669"/>
    <property type="project" value="UniProtKB-EC"/>
</dbReference>
<feature type="region of interest" description="Disordered" evidence="14">
    <location>
        <begin position="58"/>
        <end position="128"/>
    </location>
</feature>
<feature type="domain" description="DEAD-box RNA helicase Q" evidence="17">
    <location>
        <begin position="173"/>
        <end position="201"/>
    </location>
</feature>
<protein>
    <recommendedName>
        <fullName evidence="3">RNA helicase</fullName>
        <ecNumber evidence="3">3.6.4.13</ecNumber>
    </recommendedName>
</protein>
<dbReference type="AlphaFoldDB" id="A0A7S0A5N3"/>
<dbReference type="GO" id="GO:0005524">
    <property type="term" value="F:ATP binding"/>
    <property type="evidence" value="ECO:0007669"/>
    <property type="project" value="UniProtKB-KW"/>
</dbReference>
<dbReference type="InterPro" id="IPR027417">
    <property type="entry name" value="P-loop_NTPase"/>
</dbReference>
<evidence type="ECO:0000256" key="4">
    <source>
        <dbReference type="ARBA" id="ARBA00022517"/>
    </source>
</evidence>
<keyword evidence="9 13" id="KW-0067">ATP-binding</keyword>
<evidence type="ECO:0000256" key="6">
    <source>
        <dbReference type="ARBA" id="ARBA00022741"/>
    </source>
</evidence>
<keyword evidence="5" id="KW-0698">rRNA processing</keyword>
<dbReference type="GO" id="GO:0003676">
    <property type="term" value="F:nucleic acid binding"/>
    <property type="evidence" value="ECO:0007669"/>
    <property type="project" value="InterPro"/>
</dbReference>
<feature type="domain" description="Helicase ATP-binding" evidence="15">
    <location>
        <begin position="204"/>
        <end position="386"/>
    </location>
</feature>
<evidence type="ECO:0000313" key="18">
    <source>
        <dbReference type="EMBL" id="CAD8353668.1"/>
    </source>
</evidence>
<evidence type="ECO:0000256" key="14">
    <source>
        <dbReference type="SAM" id="MobiDB-lite"/>
    </source>
</evidence>
<evidence type="ECO:0000256" key="8">
    <source>
        <dbReference type="ARBA" id="ARBA00022806"/>
    </source>
</evidence>
<comment type="subcellular location">
    <subcellularLocation>
        <location evidence="1">Nucleus</location>
        <location evidence="1">Nucleolus</location>
    </subcellularLocation>
</comment>
<evidence type="ECO:0000256" key="10">
    <source>
        <dbReference type="ARBA" id="ARBA00023242"/>
    </source>
</evidence>
<dbReference type="EC" id="3.6.4.13" evidence="3"/>
<dbReference type="InterPro" id="IPR001650">
    <property type="entry name" value="Helicase_C-like"/>
</dbReference>
<feature type="short sequence motif" description="Q motif" evidence="12">
    <location>
        <begin position="173"/>
        <end position="201"/>
    </location>
</feature>
<keyword evidence="6 13" id="KW-0547">Nucleotide-binding</keyword>
<dbReference type="Pfam" id="PF00270">
    <property type="entry name" value="DEAD"/>
    <property type="match status" value="1"/>
</dbReference>
<reference evidence="18" key="1">
    <citation type="submission" date="2021-01" db="EMBL/GenBank/DDBJ databases">
        <authorList>
            <person name="Corre E."/>
            <person name="Pelletier E."/>
            <person name="Niang G."/>
            <person name="Scheremetjew M."/>
            <person name="Finn R."/>
            <person name="Kale V."/>
            <person name="Holt S."/>
            <person name="Cochrane G."/>
            <person name="Meng A."/>
            <person name="Brown T."/>
            <person name="Cohen L."/>
        </authorList>
    </citation>
    <scope>NUCLEOTIDE SEQUENCE</scope>
    <source>
        <strain evidence="18">Pbaha01</strain>
    </source>
</reference>
<dbReference type="SMART" id="SM00490">
    <property type="entry name" value="HELICc"/>
    <property type="match status" value="1"/>
</dbReference>
<evidence type="ECO:0000259" key="16">
    <source>
        <dbReference type="PROSITE" id="PS51194"/>
    </source>
</evidence>
<accession>A0A7S0A5N3</accession>
<keyword evidence="10" id="KW-0539">Nucleus</keyword>
<keyword evidence="7 13" id="KW-0378">Hydrolase</keyword>
<proteinExistence type="inferred from homology"/>
<dbReference type="InterPro" id="IPR011545">
    <property type="entry name" value="DEAD/DEAH_box_helicase_dom"/>
</dbReference>
<evidence type="ECO:0000256" key="5">
    <source>
        <dbReference type="ARBA" id="ARBA00022552"/>
    </source>
</evidence>
<dbReference type="PROSITE" id="PS51195">
    <property type="entry name" value="Q_MOTIF"/>
    <property type="match status" value="1"/>
</dbReference>
<dbReference type="Gene3D" id="3.40.50.300">
    <property type="entry name" value="P-loop containing nucleotide triphosphate hydrolases"/>
    <property type="match status" value="2"/>
</dbReference>
<evidence type="ECO:0000256" key="7">
    <source>
        <dbReference type="ARBA" id="ARBA00022801"/>
    </source>
</evidence>
<comment type="function">
    <text evidence="11">ATP-dependent RNA helicase required for 60S ribosomal subunit synthesis. Involved in efficient pre-rRNA processing, predominantly at site A3, which is necessary for the normal formation of 25S and 5.8S rRNAs.</text>
</comment>
<dbReference type="EMBL" id="HBEG01014861">
    <property type="protein sequence ID" value="CAD8353668.1"/>
    <property type="molecule type" value="Transcribed_RNA"/>
</dbReference>
<evidence type="ECO:0000256" key="9">
    <source>
        <dbReference type="ARBA" id="ARBA00022840"/>
    </source>
</evidence>
<sequence>MPRPPTSPRLAAAVSEPAASLTVSSKKRRLREERAAAAAAAEAREVSVEAEAEAAAEAKAARKAARRKAKQEEAATAATADEPRAEEKAAGAAVGDEEAAAEPPRKKGKKSKAKATGEEGKPGKEAELEAALPAAAEPADAGKGEEMLSADAFRSKFHISSAREGQELPDPVQRFDDAPFSKKIRQGLAAAGFTAPSPIQAQGWPVAVEGRDLVAVAKTGSGKTLGFLLPAFRAISKGLAGTDEGKGAAASAPSVLVLAPTRELVSQIEAECAKFEHCSKVKSLAVFGGAPKGPQLKALKEFRPQVLVATPGRLQDLMEMKAVTLKQASFLVLDEADRMLDMGFEPEIAKIVAETRADRQTLLFTATWPKAVQRIARSYLREDHVHVNVGQTEDLAANRAVSQEFFEIGDDEKEMKLWRIIADLPESAKLIAFMNTKRRVDQYTKSFWEKGFEVAALHGDKAQWERERDLGKFARGECWLLFATDVCARGLDIRGVTHVVNFDMARDVEAYVHRIGRTGRAGANGASITFFNEAYDMECAPALAKIAREAEQPVPDFLQKAADKQKQAKNKLWRY</sequence>
<feature type="domain" description="Helicase C-terminal" evidence="16">
    <location>
        <begin position="416"/>
        <end position="562"/>
    </location>
</feature>
<dbReference type="PROSITE" id="PS51194">
    <property type="entry name" value="HELICASE_CTER"/>
    <property type="match status" value="1"/>
</dbReference>
<dbReference type="PANTHER" id="PTHR47958">
    <property type="entry name" value="ATP-DEPENDENT RNA HELICASE DBP3"/>
    <property type="match status" value="1"/>
</dbReference>
<evidence type="ECO:0000259" key="17">
    <source>
        <dbReference type="PROSITE" id="PS51195"/>
    </source>
</evidence>